<name>A0A919RHB3_9ACTN</name>
<evidence type="ECO:0000313" key="3">
    <source>
        <dbReference type="Proteomes" id="UP000606172"/>
    </source>
</evidence>
<comment type="caution">
    <text evidence="2">The sequence shown here is derived from an EMBL/GenBank/DDBJ whole genome shotgun (WGS) entry which is preliminary data.</text>
</comment>
<dbReference type="AlphaFoldDB" id="A0A919RHB3"/>
<evidence type="ECO:0000313" key="2">
    <source>
        <dbReference type="EMBL" id="GII91961.1"/>
    </source>
</evidence>
<protein>
    <submittedName>
        <fullName evidence="2">Uncharacterized protein</fullName>
    </submittedName>
</protein>
<sequence>MGQEKRASDHEHESNERFEQPQLDGVLGDPVDGIAERCGHLPSLARFRPYISSAEVCSLRQLVYTMTAPTFGIYVQVKAYVLIVYNRSASVLSVPSTASQRSLSALSAPPATLEANGGRT</sequence>
<proteinExistence type="predicted"/>
<reference evidence="2" key="1">
    <citation type="submission" date="2021-01" db="EMBL/GenBank/DDBJ databases">
        <title>Whole genome shotgun sequence of Sinosporangium siamense NBRC 109515.</title>
        <authorList>
            <person name="Komaki H."/>
            <person name="Tamura T."/>
        </authorList>
    </citation>
    <scope>NUCLEOTIDE SEQUENCE</scope>
    <source>
        <strain evidence="2">NBRC 109515</strain>
    </source>
</reference>
<dbReference type="Proteomes" id="UP000606172">
    <property type="component" value="Unassembled WGS sequence"/>
</dbReference>
<dbReference type="EMBL" id="BOOW01000013">
    <property type="protein sequence ID" value="GII91961.1"/>
    <property type="molecule type" value="Genomic_DNA"/>
</dbReference>
<accession>A0A919RHB3</accession>
<organism evidence="2 3">
    <name type="scientific">Sinosporangium siamense</name>
    <dbReference type="NCBI Taxonomy" id="1367973"/>
    <lineage>
        <taxon>Bacteria</taxon>
        <taxon>Bacillati</taxon>
        <taxon>Actinomycetota</taxon>
        <taxon>Actinomycetes</taxon>
        <taxon>Streptosporangiales</taxon>
        <taxon>Streptosporangiaceae</taxon>
        <taxon>Sinosporangium</taxon>
    </lineage>
</organism>
<evidence type="ECO:0000256" key="1">
    <source>
        <dbReference type="SAM" id="MobiDB-lite"/>
    </source>
</evidence>
<keyword evidence="3" id="KW-1185">Reference proteome</keyword>
<feature type="compositionally biased region" description="Basic and acidic residues" evidence="1">
    <location>
        <begin position="1"/>
        <end position="19"/>
    </location>
</feature>
<feature type="region of interest" description="Disordered" evidence="1">
    <location>
        <begin position="1"/>
        <end position="26"/>
    </location>
</feature>
<feature type="region of interest" description="Disordered" evidence="1">
    <location>
        <begin position="98"/>
        <end position="120"/>
    </location>
</feature>
<gene>
    <name evidence="2" type="ORF">Ssi02_21920</name>
</gene>